<dbReference type="InterPro" id="IPR000682">
    <property type="entry name" value="PCMT"/>
</dbReference>
<proteinExistence type="inferred from homology"/>
<organism evidence="13 14">
    <name type="scientific">Cellulosimicrobium cellulans</name>
    <name type="common">Arthrobacter luteus</name>
    <dbReference type="NCBI Taxonomy" id="1710"/>
    <lineage>
        <taxon>Bacteria</taxon>
        <taxon>Bacillati</taxon>
        <taxon>Actinomycetota</taxon>
        <taxon>Actinomycetes</taxon>
        <taxon>Micrococcales</taxon>
        <taxon>Promicromonosporaceae</taxon>
        <taxon>Cellulosimicrobium</taxon>
    </lineage>
</organism>
<evidence type="ECO:0000256" key="3">
    <source>
        <dbReference type="ARBA" id="ARBA00011890"/>
    </source>
</evidence>
<comment type="subcellular location">
    <subcellularLocation>
        <location evidence="1">Cytoplasm</location>
    </subcellularLocation>
</comment>
<evidence type="ECO:0000256" key="11">
    <source>
        <dbReference type="ARBA" id="ARBA00031350"/>
    </source>
</evidence>
<dbReference type="GO" id="GO:0004719">
    <property type="term" value="F:protein-L-isoaspartate (D-aspartate) O-methyltransferase activity"/>
    <property type="evidence" value="ECO:0007669"/>
    <property type="project" value="UniProtKB-EC"/>
</dbReference>
<dbReference type="SUPFAM" id="SSF53335">
    <property type="entry name" value="S-adenosyl-L-methionine-dependent methyltransferases"/>
    <property type="match status" value="1"/>
</dbReference>
<evidence type="ECO:0000256" key="1">
    <source>
        <dbReference type="ARBA" id="ARBA00004496"/>
    </source>
</evidence>
<keyword evidence="7 13" id="KW-0808">Transferase</keyword>
<evidence type="ECO:0000256" key="5">
    <source>
        <dbReference type="ARBA" id="ARBA00022490"/>
    </source>
</evidence>
<evidence type="ECO:0000313" key="13">
    <source>
        <dbReference type="EMBL" id="ARU50265.1"/>
    </source>
</evidence>
<dbReference type="CDD" id="cd02440">
    <property type="entry name" value="AdoMet_MTases"/>
    <property type="match status" value="1"/>
</dbReference>
<evidence type="ECO:0000313" key="14">
    <source>
        <dbReference type="Proteomes" id="UP000196228"/>
    </source>
</evidence>
<dbReference type="Gene3D" id="3.40.50.150">
    <property type="entry name" value="Vaccinia Virus protein VP39"/>
    <property type="match status" value="1"/>
</dbReference>
<feature type="region of interest" description="Disordered" evidence="12">
    <location>
        <begin position="182"/>
        <end position="218"/>
    </location>
</feature>
<evidence type="ECO:0000256" key="9">
    <source>
        <dbReference type="ARBA" id="ARBA00030757"/>
    </source>
</evidence>
<comment type="similarity">
    <text evidence="2">Belongs to the methyltransferase superfamily. L-isoaspartyl/D-aspartyl protein methyltransferase family.</text>
</comment>
<feature type="compositionally biased region" description="Pro residues" evidence="12">
    <location>
        <begin position="208"/>
        <end position="218"/>
    </location>
</feature>
<dbReference type="EC" id="2.1.1.77" evidence="3"/>
<accession>A0A1Y0HSH1</accession>
<dbReference type="InterPro" id="IPR029063">
    <property type="entry name" value="SAM-dependent_MTases_sf"/>
</dbReference>
<evidence type="ECO:0000256" key="2">
    <source>
        <dbReference type="ARBA" id="ARBA00005369"/>
    </source>
</evidence>
<dbReference type="GO" id="GO:0005737">
    <property type="term" value="C:cytoplasm"/>
    <property type="evidence" value="ECO:0007669"/>
    <property type="project" value="UniProtKB-SubCell"/>
</dbReference>
<sequence>MRSASPPGGASGHARDAVAAAMRAVDRRAFLPRAQRRWAGQDRPLAIGHGQTNSQPSTVAAMLRLLDVAPAARVLDVGAGSGWTTALLAVLVGPAGHVLGVERDPDLAAWGAANLATAHSPWARVVTASRGVLGTPGERYDRILVSAAADALPEALVGQLGPGGRMVIPVRHTMVLVEAAPNVPGEPDQPGGVRLSEHGSYSFVPLVEDPPGPPGSPG</sequence>
<dbReference type="OrthoDB" id="4035289at2"/>
<gene>
    <name evidence="13" type="ORF">CBR64_00785</name>
</gene>
<evidence type="ECO:0000256" key="12">
    <source>
        <dbReference type="SAM" id="MobiDB-lite"/>
    </source>
</evidence>
<dbReference type="EMBL" id="CP021383">
    <property type="protein sequence ID" value="ARU50265.1"/>
    <property type="molecule type" value="Genomic_DNA"/>
</dbReference>
<dbReference type="Proteomes" id="UP000196228">
    <property type="component" value="Chromosome"/>
</dbReference>
<dbReference type="KEGG" id="cceu:CBR64_00785"/>
<keyword evidence="8" id="KW-0949">S-adenosyl-L-methionine</keyword>
<protein>
    <recommendedName>
        <fullName evidence="4">Protein-L-isoaspartate O-methyltransferase</fullName>
        <ecNumber evidence="3">2.1.1.77</ecNumber>
    </recommendedName>
    <alternativeName>
        <fullName evidence="11">L-isoaspartyl protein carboxyl methyltransferase</fullName>
    </alternativeName>
    <alternativeName>
        <fullName evidence="9">Protein L-isoaspartyl methyltransferase</fullName>
    </alternativeName>
    <alternativeName>
        <fullName evidence="10">Protein-beta-aspartate methyltransferase</fullName>
    </alternativeName>
</protein>
<keyword evidence="5" id="KW-0963">Cytoplasm</keyword>
<dbReference type="Pfam" id="PF01135">
    <property type="entry name" value="PCMT"/>
    <property type="match status" value="1"/>
</dbReference>
<name>A0A1Y0HSH1_CELCE</name>
<keyword evidence="6 13" id="KW-0489">Methyltransferase</keyword>
<dbReference type="PANTHER" id="PTHR11579:SF0">
    <property type="entry name" value="PROTEIN-L-ISOASPARTATE(D-ASPARTATE) O-METHYLTRANSFERASE"/>
    <property type="match status" value="1"/>
</dbReference>
<evidence type="ECO:0000256" key="6">
    <source>
        <dbReference type="ARBA" id="ARBA00022603"/>
    </source>
</evidence>
<dbReference type="RefSeq" id="WP_087469350.1">
    <property type="nucleotide sequence ID" value="NZ_CP021383.1"/>
</dbReference>
<dbReference type="GO" id="GO:0032259">
    <property type="term" value="P:methylation"/>
    <property type="evidence" value="ECO:0007669"/>
    <property type="project" value="UniProtKB-KW"/>
</dbReference>
<dbReference type="AlphaFoldDB" id="A0A1Y0HSH1"/>
<evidence type="ECO:0000256" key="10">
    <source>
        <dbReference type="ARBA" id="ARBA00031323"/>
    </source>
</evidence>
<reference evidence="13 14" key="1">
    <citation type="submission" date="2017-05" db="EMBL/GenBank/DDBJ databases">
        <authorList>
            <person name="Song R."/>
            <person name="Chenine A.L."/>
            <person name="Ruprecht R.M."/>
        </authorList>
    </citation>
    <scope>NUCLEOTIDE SEQUENCE [LARGE SCALE GENOMIC DNA]</scope>
    <source>
        <strain evidence="13 14">PSBB019</strain>
    </source>
</reference>
<evidence type="ECO:0000256" key="4">
    <source>
        <dbReference type="ARBA" id="ARBA00013346"/>
    </source>
</evidence>
<dbReference type="PANTHER" id="PTHR11579">
    <property type="entry name" value="PROTEIN-L-ISOASPARTATE O-METHYLTRANSFERASE"/>
    <property type="match status" value="1"/>
</dbReference>
<evidence type="ECO:0000256" key="7">
    <source>
        <dbReference type="ARBA" id="ARBA00022679"/>
    </source>
</evidence>
<evidence type="ECO:0000256" key="8">
    <source>
        <dbReference type="ARBA" id="ARBA00022691"/>
    </source>
</evidence>